<dbReference type="Pfam" id="PF02899">
    <property type="entry name" value="Phage_int_SAM_1"/>
    <property type="match status" value="1"/>
</dbReference>
<dbReference type="GO" id="GO:0015074">
    <property type="term" value="P:DNA integration"/>
    <property type="evidence" value="ECO:0007669"/>
    <property type="project" value="InterPro"/>
</dbReference>
<accession>A0A9W6R318</accession>
<dbReference type="GO" id="GO:0003677">
    <property type="term" value="F:DNA binding"/>
    <property type="evidence" value="ECO:0007669"/>
    <property type="project" value="UniProtKB-UniRule"/>
</dbReference>
<reference evidence="4" key="1">
    <citation type="submission" date="2023-03" db="EMBL/GenBank/DDBJ databases">
        <title>Amycolatopsis taiwanensis NBRC 103393.</title>
        <authorList>
            <person name="Ichikawa N."/>
            <person name="Sato H."/>
            <person name="Tonouchi N."/>
        </authorList>
    </citation>
    <scope>NUCLEOTIDE SEQUENCE</scope>
    <source>
        <strain evidence="4">NBRC 103393</strain>
    </source>
</reference>
<evidence type="ECO:0000256" key="1">
    <source>
        <dbReference type="ARBA" id="ARBA00023125"/>
    </source>
</evidence>
<dbReference type="Proteomes" id="UP001165136">
    <property type="component" value="Unassembled WGS sequence"/>
</dbReference>
<comment type="caution">
    <text evidence="4">The sequence shown here is derived from an EMBL/GenBank/DDBJ whole genome shotgun (WGS) entry which is preliminary data.</text>
</comment>
<evidence type="ECO:0000313" key="5">
    <source>
        <dbReference type="Proteomes" id="UP001165136"/>
    </source>
</evidence>
<organism evidence="4 5">
    <name type="scientific">Amycolatopsis taiwanensis</name>
    <dbReference type="NCBI Taxonomy" id="342230"/>
    <lineage>
        <taxon>Bacteria</taxon>
        <taxon>Bacillati</taxon>
        <taxon>Actinomycetota</taxon>
        <taxon>Actinomycetes</taxon>
        <taxon>Pseudonocardiales</taxon>
        <taxon>Pseudonocardiaceae</taxon>
        <taxon>Amycolatopsis</taxon>
    </lineage>
</organism>
<dbReference type="AlphaFoldDB" id="A0A9W6R318"/>
<keyword evidence="5" id="KW-1185">Reference proteome</keyword>
<dbReference type="PROSITE" id="PS51900">
    <property type="entry name" value="CB"/>
    <property type="match status" value="1"/>
</dbReference>
<proteinExistence type="predicted"/>
<dbReference type="Gene3D" id="1.10.150.130">
    <property type="match status" value="1"/>
</dbReference>
<dbReference type="SUPFAM" id="SSF47823">
    <property type="entry name" value="lambda integrase-like, N-terminal domain"/>
    <property type="match status" value="1"/>
</dbReference>
<feature type="domain" description="Core-binding (CB)" evidence="3">
    <location>
        <begin position="19"/>
        <end position="103"/>
    </location>
</feature>
<evidence type="ECO:0000259" key="3">
    <source>
        <dbReference type="PROSITE" id="PS51900"/>
    </source>
</evidence>
<dbReference type="EMBL" id="BSTI01000010">
    <property type="protein sequence ID" value="GLY67906.1"/>
    <property type="molecule type" value="Genomic_DNA"/>
</dbReference>
<keyword evidence="1 2" id="KW-0238">DNA-binding</keyword>
<dbReference type="InterPro" id="IPR010998">
    <property type="entry name" value="Integrase_recombinase_N"/>
</dbReference>
<protein>
    <recommendedName>
        <fullName evidence="3">Core-binding (CB) domain-containing protein</fullName>
    </recommendedName>
</protein>
<evidence type="ECO:0000256" key="2">
    <source>
        <dbReference type="PROSITE-ProRule" id="PRU01248"/>
    </source>
</evidence>
<gene>
    <name evidence="4" type="ORF">Atai01_45250</name>
</gene>
<sequence>MQRVVMPSSTEWATILASGLVVDPVDRFLAHLTAIDRSPNTVRAYAHDLRDYFEFLQCRGLQWDRVSLEDLGRFVTWLRLPGEARDGRVATLPWVGRISLRRR</sequence>
<name>A0A9W6R318_9PSEU</name>
<dbReference type="InterPro" id="IPR044068">
    <property type="entry name" value="CB"/>
</dbReference>
<evidence type="ECO:0000313" key="4">
    <source>
        <dbReference type="EMBL" id="GLY67906.1"/>
    </source>
</evidence>
<dbReference type="InterPro" id="IPR004107">
    <property type="entry name" value="Integrase_SAM-like_N"/>
</dbReference>